<dbReference type="CDD" id="cd07551">
    <property type="entry name" value="P-type_ATPase_HM_ZosA_PfeT-like"/>
    <property type="match status" value="1"/>
</dbReference>
<dbReference type="Gene3D" id="3.40.1110.10">
    <property type="entry name" value="Calcium-transporting ATPase, cytoplasmic domain N"/>
    <property type="match status" value="1"/>
</dbReference>
<keyword evidence="10 11" id="KW-0472">Membrane</keyword>
<dbReference type="InterPro" id="IPR023214">
    <property type="entry name" value="HAD_sf"/>
</dbReference>
<evidence type="ECO:0000256" key="6">
    <source>
        <dbReference type="ARBA" id="ARBA00022840"/>
    </source>
</evidence>
<accession>A0ABY5NYI8</accession>
<feature type="transmembrane region" description="Helical" evidence="11">
    <location>
        <begin position="115"/>
        <end position="132"/>
    </location>
</feature>
<dbReference type="InterPro" id="IPR059000">
    <property type="entry name" value="ATPase_P-type_domA"/>
</dbReference>
<dbReference type="SUPFAM" id="SSF56784">
    <property type="entry name" value="HAD-like"/>
    <property type="match status" value="1"/>
</dbReference>
<dbReference type="PROSITE" id="PS01229">
    <property type="entry name" value="COF_2"/>
    <property type="match status" value="1"/>
</dbReference>
<dbReference type="PANTHER" id="PTHR43079:SF1">
    <property type="entry name" value="CADMIUM_ZINC-TRANSPORTING ATPASE HMA1, CHLOROPLASTIC-RELATED"/>
    <property type="match status" value="1"/>
</dbReference>
<feature type="compositionally biased region" description="Basic and acidic residues" evidence="12">
    <location>
        <begin position="7"/>
        <end position="28"/>
    </location>
</feature>
<protein>
    <submittedName>
        <fullName evidence="14">Zinc-transporting ATPase</fullName>
        <ecNumber evidence="14">3.6.3.-</ecNumber>
    </submittedName>
</protein>
<feature type="transmembrane region" description="Helical" evidence="11">
    <location>
        <begin position="602"/>
        <end position="619"/>
    </location>
</feature>
<dbReference type="SFLD" id="SFLDG00002">
    <property type="entry name" value="C1.7:_P-type_atpase_like"/>
    <property type="match status" value="1"/>
</dbReference>
<keyword evidence="3 11" id="KW-0812">Transmembrane</keyword>
<evidence type="ECO:0000256" key="9">
    <source>
        <dbReference type="ARBA" id="ARBA00022989"/>
    </source>
</evidence>
<dbReference type="SUPFAM" id="SSF81653">
    <property type="entry name" value="Calcium ATPase, transduction domain A"/>
    <property type="match status" value="1"/>
</dbReference>
<evidence type="ECO:0000256" key="11">
    <source>
        <dbReference type="RuleBase" id="RU362081"/>
    </source>
</evidence>
<dbReference type="Gene3D" id="3.40.50.1000">
    <property type="entry name" value="HAD superfamily/HAD-like"/>
    <property type="match status" value="1"/>
</dbReference>
<feature type="transmembrane region" description="Helical" evidence="11">
    <location>
        <begin position="59"/>
        <end position="79"/>
    </location>
</feature>
<gene>
    <name evidence="14" type="primary">zosA_1</name>
    <name evidence="14" type="ORF">G314FT_08680</name>
</gene>
<reference evidence="14" key="1">
    <citation type="submission" date="2022-08" db="EMBL/GenBank/DDBJ databases">
        <title>Genome sequence of Vagococcus luciliae DSM 112651.</title>
        <authorList>
            <person name="Juan G."/>
            <person name="Anja P."/>
            <person name="Rolf D."/>
            <person name="Kampfer P."/>
            <person name="Vilcinskas A."/>
        </authorList>
    </citation>
    <scope>NUCLEOTIDE SEQUENCE</scope>
    <source>
        <strain evidence="14">G314FT</strain>
    </source>
</reference>
<dbReference type="Pfam" id="PF00702">
    <property type="entry name" value="Hydrolase"/>
    <property type="match status" value="1"/>
</dbReference>
<evidence type="ECO:0000256" key="10">
    <source>
        <dbReference type="ARBA" id="ARBA00023136"/>
    </source>
</evidence>
<evidence type="ECO:0000256" key="2">
    <source>
        <dbReference type="ARBA" id="ARBA00006024"/>
    </source>
</evidence>
<keyword evidence="5 11" id="KW-0547">Nucleotide-binding</keyword>
<dbReference type="Gene3D" id="2.70.150.10">
    <property type="entry name" value="Calcium-transporting ATPase, cytoplasmic transduction domain A"/>
    <property type="match status" value="1"/>
</dbReference>
<dbReference type="PROSITE" id="PS00154">
    <property type="entry name" value="ATPASE_E1_E2"/>
    <property type="match status" value="1"/>
</dbReference>
<evidence type="ECO:0000313" key="15">
    <source>
        <dbReference type="Proteomes" id="UP001058273"/>
    </source>
</evidence>
<dbReference type="InterPro" id="IPR027256">
    <property type="entry name" value="P-typ_ATPase_IB"/>
</dbReference>
<comment type="subcellular location">
    <subcellularLocation>
        <location evidence="11">Cell membrane</location>
    </subcellularLocation>
    <subcellularLocation>
        <location evidence="1">Membrane</location>
        <topology evidence="1">Multi-pass membrane protein</topology>
    </subcellularLocation>
</comment>
<dbReference type="EC" id="3.6.3.-" evidence="14"/>
<dbReference type="InterPro" id="IPR018303">
    <property type="entry name" value="ATPase_P-typ_P_site"/>
</dbReference>
<feature type="region of interest" description="Disordered" evidence="12">
    <location>
        <begin position="1"/>
        <end position="28"/>
    </location>
</feature>
<dbReference type="InterPro" id="IPR036412">
    <property type="entry name" value="HAD-like_sf"/>
</dbReference>
<keyword evidence="7" id="KW-0460">Magnesium</keyword>
<keyword evidence="11" id="KW-1003">Cell membrane</keyword>
<keyword evidence="15" id="KW-1185">Reference proteome</keyword>
<evidence type="ECO:0000256" key="8">
    <source>
        <dbReference type="ARBA" id="ARBA00022967"/>
    </source>
</evidence>
<organism evidence="14 15">
    <name type="scientific">Vagococcus luciliae</name>
    <dbReference type="NCBI Taxonomy" id="2920380"/>
    <lineage>
        <taxon>Bacteria</taxon>
        <taxon>Bacillati</taxon>
        <taxon>Bacillota</taxon>
        <taxon>Bacilli</taxon>
        <taxon>Lactobacillales</taxon>
        <taxon>Enterococcaceae</taxon>
        <taxon>Vagococcus</taxon>
    </lineage>
</organism>
<keyword evidence="6 11" id="KW-0067">ATP-binding</keyword>
<feature type="transmembrane region" description="Helical" evidence="11">
    <location>
        <begin position="91"/>
        <end position="109"/>
    </location>
</feature>
<sequence length="650" mass="70384">MTQSHQTVEHNHKNCSHSHDHSKGQSHDHNHGNLPVVLFFAGLATFIISLFLPTGTPKTILALATIVLSGYHIMIEGFEDTINETKRLKKFTPNVHVLMSLAAIGAAIIGDYTEGALLILIFAAAHFLEHYVENKSKKEITSLMKMNPTDAKLILSDGSTKTVDVADLKIGDHLKVLNGEQIPTDGTILSGYTSIDESSINGESIPAEKTVGDTVFGSTINGDGTITMAVTKDSSDTVFAKILQLVNESQSNLSKTATKIKRLEPKYVTSVMVLVFLYIVLMPLIFNMTWYDSFYKGMVFLTVASPCALAASDIPATLSAISNLAKRGVLFKGGSYLSNLSEIQAIAFDKTGTLTEGKPKVTDVHFIGEITNEETFYTDLIVAMEKQANHPLANAIVKSIEIVNDIPLTIENQIGKGLVSTYKGHTYKIGKASQFTNVSSDIESFERKYAEEGKTVVLFSEDDVVIGLIAMMDLPNPKAQQLVAYFKENNIHTTMITGDAERTGRAVASTLKIDEVAGNVLPENKSQIVSSLQDKYGLTAMVGDGVNDAPALVKADIGVAMGDGTDVAIDVADVVLMQNDLDKLGYAYRLSKKLDKVVKQNIIFSMGVVALLVILNIFGQMNLPIGILAHEGSTLVVLFNGLRLLSPLKN</sequence>
<dbReference type="Pfam" id="PF00122">
    <property type="entry name" value="E1-E2_ATPase"/>
    <property type="match status" value="1"/>
</dbReference>
<evidence type="ECO:0000256" key="4">
    <source>
        <dbReference type="ARBA" id="ARBA00022723"/>
    </source>
</evidence>
<dbReference type="InterPro" id="IPR023298">
    <property type="entry name" value="ATPase_P-typ_TM_dom_sf"/>
</dbReference>
<evidence type="ECO:0000313" key="14">
    <source>
        <dbReference type="EMBL" id="UUV98714.1"/>
    </source>
</evidence>
<dbReference type="NCBIfam" id="TIGR01525">
    <property type="entry name" value="ATPase-IB_hvy"/>
    <property type="match status" value="1"/>
</dbReference>
<keyword evidence="4 11" id="KW-0479">Metal-binding</keyword>
<evidence type="ECO:0000256" key="3">
    <source>
        <dbReference type="ARBA" id="ARBA00022692"/>
    </source>
</evidence>
<evidence type="ECO:0000259" key="13">
    <source>
        <dbReference type="Pfam" id="PF00122"/>
    </source>
</evidence>
<dbReference type="SUPFAM" id="SSF81665">
    <property type="entry name" value="Calcium ATPase, transmembrane domain M"/>
    <property type="match status" value="1"/>
</dbReference>
<dbReference type="Proteomes" id="UP001058273">
    <property type="component" value="Chromosome"/>
</dbReference>
<dbReference type="PRINTS" id="PR00119">
    <property type="entry name" value="CATATPASE"/>
</dbReference>
<dbReference type="InterPro" id="IPR023299">
    <property type="entry name" value="ATPase_P-typ_cyto_dom_N"/>
</dbReference>
<dbReference type="NCBIfam" id="TIGR01494">
    <property type="entry name" value="ATPase_P-type"/>
    <property type="match status" value="1"/>
</dbReference>
<dbReference type="InterPro" id="IPR001757">
    <property type="entry name" value="P_typ_ATPase"/>
</dbReference>
<feature type="domain" description="P-type ATPase A" evidence="13">
    <location>
        <begin position="146"/>
        <end position="246"/>
    </location>
</feature>
<dbReference type="SFLD" id="SFLDS00003">
    <property type="entry name" value="Haloacid_Dehalogenase"/>
    <property type="match status" value="1"/>
</dbReference>
<proteinExistence type="inferred from homology"/>
<feature type="transmembrane region" description="Helical" evidence="11">
    <location>
        <begin position="267"/>
        <end position="286"/>
    </location>
</feature>
<keyword evidence="14" id="KW-0378">Hydrolase</keyword>
<dbReference type="InterPro" id="IPR044492">
    <property type="entry name" value="P_typ_ATPase_HD_dom"/>
</dbReference>
<comment type="similarity">
    <text evidence="2 11">Belongs to the cation transport ATPase (P-type) (TC 3.A.3) family. Type IB subfamily.</text>
</comment>
<keyword evidence="9 11" id="KW-1133">Transmembrane helix</keyword>
<dbReference type="EMBL" id="CP102451">
    <property type="protein sequence ID" value="UUV98714.1"/>
    <property type="molecule type" value="Genomic_DNA"/>
</dbReference>
<reference evidence="14" key="2">
    <citation type="submission" date="2022-08" db="EMBL/GenBank/DDBJ databases">
        <authorList>
            <person name="Poehlein A."/>
            <person name="Guzman J."/>
            <person name="Daniel R."/>
            <person name="Vilcinskas A."/>
        </authorList>
    </citation>
    <scope>NUCLEOTIDE SEQUENCE</scope>
    <source>
        <strain evidence="14">G314FT</strain>
    </source>
</reference>
<feature type="transmembrane region" description="Helical" evidence="11">
    <location>
        <begin position="32"/>
        <end position="53"/>
    </location>
</feature>
<dbReference type="RefSeq" id="WP_257702218.1">
    <property type="nucleotide sequence ID" value="NZ_CP102451.1"/>
</dbReference>
<dbReference type="SFLD" id="SFLDF00027">
    <property type="entry name" value="p-type_atpase"/>
    <property type="match status" value="1"/>
</dbReference>
<feature type="transmembrane region" description="Helical" evidence="11">
    <location>
        <begin position="298"/>
        <end position="321"/>
    </location>
</feature>
<dbReference type="GO" id="GO:0016787">
    <property type="term" value="F:hydrolase activity"/>
    <property type="evidence" value="ECO:0007669"/>
    <property type="project" value="UniProtKB-KW"/>
</dbReference>
<name>A0ABY5NYI8_9ENTE</name>
<evidence type="ECO:0000256" key="5">
    <source>
        <dbReference type="ARBA" id="ARBA00022741"/>
    </source>
</evidence>
<evidence type="ECO:0000256" key="7">
    <source>
        <dbReference type="ARBA" id="ARBA00022842"/>
    </source>
</evidence>
<evidence type="ECO:0000256" key="12">
    <source>
        <dbReference type="SAM" id="MobiDB-lite"/>
    </source>
</evidence>
<dbReference type="PANTHER" id="PTHR43079">
    <property type="entry name" value="PROBABLE CADMIUM/ZINC-TRANSPORTING ATPASE HMA1"/>
    <property type="match status" value="1"/>
</dbReference>
<dbReference type="InterPro" id="IPR051949">
    <property type="entry name" value="Cation_Transport_ATPase"/>
</dbReference>
<evidence type="ECO:0000256" key="1">
    <source>
        <dbReference type="ARBA" id="ARBA00004141"/>
    </source>
</evidence>
<keyword evidence="8" id="KW-1278">Translocase</keyword>
<dbReference type="InterPro" id="IPR008250">
    <property type="entry name" value="ATPase_P-typ_transduc_dom_A_sf"/>
</dbReference>